<organism evidence="3 4">
    <name type="scientific">Rhizophagus clarus</name>
    <dbReference type="NCBI Taxonomy" id="94130"/>
    <lineage>
        <taxon>Eukaryota</taxon>
        <taxon>Fungi</taxon>
        <taxon>Fungi incertae sedis</taxon>
        <taxon>Mucoromycota</taxon>
        <taxon>Glomeromycotina</taxon>
        <taxon>Glomeromycetes</taxon>
        <taxon>Glomerales</taxon>
        <taxon>Glomeraceae</taxon>
        <taxon>Rhizophagus</taxon>
    </lineage>
</organism>
<dbReference type="PROSITE" id="PS51253">
    <property type="entry name" value="HTH_CENPB"/>
    <property type="match status" value="1"/>
</dbReference>
<dbReference type="PANTHER" id="PTHR19303:SF73">
    <property type="entry name" value="PROTEIN PDC2"/>
    <property type="match status" value="1"/>
</dbReference>
<proteinExistence type="predicted"/>
<dbReference type="InterPro" id="IPR050863">
    <property type="entry name" value="CenT-Element_Derived"/>
</dbReference>
<dbReference type="SMART" id="SM00674">
    <property type="entry name" value="CENPB"/>
    <property type="match status" value="1"/>
</dbReference>
<dbReference type="GO" id="GO:0003677">
    <property type="term" value="F:DNA binding"/>
    <property type="evidence" value="ECO:0007669"/>
    <property type="project" value="UniProtKB-KW"/>
</dbReference>
<sequence length="398" mass="46249">MPRPIQEELATLYKVKQNTVSNIFLKKRKVVECESKLGRTINALITDLIINTDILREKAKFFVQRFEINDFTASNEWINGFKERYNLKQYVKWDYDLNNVFNYDETGLYWDLEPSKTIMQNPLSGKKKSKKHVTLLLTCNATGTEKLKPLFIHTYQNSQILRGKKERFTNENVNLTNVAVHFLPPNTAHLQPYDAGIINSFKAQYRKVLVRNRIEAYEILQELRKDVTPLNIYDAINFSKSAWDSIHSTPKCWQYTGILSQDEMNDIIEDYDEQAIRDEMEIQELINQLPFDDPMDAVDFLHIDDSLKGIEGLTDDEIVSMVKSKNKEPKTDPNEGSLEVISTKEALGRLDDLVLFFEYSSNISINPDELNILKKLRRRVLTLHINNAKQATLDSFIQ</sequence>
<protein>
    <submittedName>
        <fullName evidence="3">CENP-B homolog protein 2-like</fullName>
    </submittedName>
</protein>
<gene>
    <name evidence="3" type="ORF">RCL2_001561700</name>
</gene>
<dbReference type="Pfam" id="PF03221">
    <property type="entry name" value="HTH_Tnp_Tc5"/>
    <property type="match status" value="1"/>
</dbReference>
<dbReference type="OrthoDB" id="2419766at2759"/>
<evidence type="ECO:0000259" key="2">
    <source>
        <dbReference type="PROSITE" id="PS51253"/>
    </source>
</evidence>
<evidence type="ECO:0000313" key="4">
    <source>
        <dbReference type="Proteomes" id="UP000615446"/>
    </source>
</evidence>
<dbReference type="Proteomes" id="UP000615446">
    <property type="component" value="Unassembled WGS sequence"/>
</dbReference>
<feature type="domain" description="HTH CENPB-type" evidence="2">
    <location>
        <begin position="21"/>
        <end position="91"/>
    </location>
</feature>
<evidence type="ECO:0000313" key="3">
    <source>
        <dbReference type="EMBL" id="GES88684.1"/>
    </source>
</evidence>
<dbReference type="GO" id="GO:0005634">
    <property type="term" value="C:nucleus"/>
    <property type="evidence" value="ECO:0007669"/>
    <property type="project" value="TreeGrafter"/>
</dbReference>
<dbReference type="PANTHER" id="PTHR19303">
    <property type="entry name" value="TRANSPOSON"/>
    <property type="match status" value="1"/>
</dbReference>
<accession>A0A8H3QTL4</accession>
<dbReference type="InterPro" id="IPR006600">
    <property type="entry name" value="HTH_CenpB_DNA-bd_dom"/>
</dbReference>
<dbReference type="InterPro" id="IPR004875">
    <property type="entry name" value="DDE_SF_endonuclease_dom"/>
</dbReference>
<keyword evidence="1" id="KW-0238">DNA-binding</keyword>
<dbReference type="InterPro" id="IPR009057">
    <property type="entry name" value="Homeodomain-like_sf"/>
</dbReference>
<dbReference type="AlphaFoldDB" id="A0A8H3QTL4"/>
<dbReference type="Pfam" id="PF03184">
    <property type="entry name" value="DDE_1"/>
    <property type="match status" value="1"/>
</dbReference>
<evidence type="ECO:0000256" key="1">
    <source>
        <dbReference type="ARBA" id="ARBA00023125"/>
    </source>
</evidence>
<comment type="caution">
    <text evidence="3">The sequence shown here is derived from an EMBL/GenBank/DDBJ whole genome shotgun (WGS) entry which is preliminary data.</text>
</comment>
<dbReference type="Gene3D" id="1.10.10.60">
    <property type="entry name" value="Homeodomain-like"/>
    <property type="match status" value="1"/>
</dbReference>
<dbReference type="SUPFAM" id="SSF46689">
    <property type="entry name" value="Homeodomain-like"/>
    <property type="match status" value="1"/>
</dbReference>
<name>A0A8H3QTL4_9GLOM</name>
<reference evidence="3" key="1">
    <citation type="submission" date="2019-10" db="EMBL/GenBank/DDBJ databases">
        <title>Conservation and host-specific expression of non-tandemly repeated heterogenous ribosome RNA gene in arbuscular mycorrhizal fungi.</title>
        <authorList>
            <person name="Maeda T."/>
            <person name="Kobayashi Y."/>
            <person name="Nakagawa T."/>
            <person name="Ezawa T."/>
            <person name="Yamaguchi K."/>
            <person name="Bino T."/>
            <person name="Nishimoto Y."/>
            <person name="Shigenobu S."/>
            <person name="Kawaguchi M."/>
        </authorList>
    </citation>
    <scope>NUCLEOTIDE SEQUENCE</scope>
    <source>
        <strain evidence="3">HR1</strain>
    </source>
</reference>
<dbReference type="EMBL" id="BLAL01000180">
    <property type="protein sequence ID" value="GES88684.1"/>
    <property type="molecule type" value="Genomic_DNA"/>
</dbReference>